<reference evidence="1 2" key="1">
    <citation type="submission" date="2020-08" db="EMBL/GenBank/DDBJ databases">
        <title>Genome public.</title>
        <authorList>
            <person name="Liu C."/>
            <person name="Sun Q."/>
        </authorList>
    </citation>
    <scope>NUCLEOTIDE SEQUENCE [LARGE SCALE GENOMIC DNA]</scope>
    <source>
        <strain evidence="1 2">BX14</strain>
    </source>
</reference>
<organism evidence="1 2">
    <name type="scientific">Clostridium segne</name>
    <dbReference type="NCBI Taxonomy" id="2763038"/>
    <lineage>
        <taxon>Bacteria</taxon>
        <taxon>Bacillati</taxon>
        <taxon>Bacillota</taxon>
        <taxon>Clostridia</taxon>
        <taxon>Eubacteriales</taxon>
        <taxon>Clostridiaceae</taxon>
        <taxon>Clostridium</taxon>
    </lineage>
</organism>
<evidence type="ECO:0000313" key="1">
    <source>
        <dbReference type="EMBL" id="MBC5656078.1"/>
    </source>
</evidence>
<dbReference type="RefSeq" id="WP_118651543.1">
    <property type="nucleotide sequence ID" value="NZ_JACOOW010000004.1"/>
</dbReference>
<protein>
    <submittedName>
        <fullName evidence="1">RloB domain-containing protein</fullName>
    </submittedName>
</protein>
<evidence type="ECO:0000313" key="2">
    <source>
        <dbReference type="Proteomes" id="UP000653904"/>
    </source>
</evidence>
<name>A0AAW3X100_9CLOT</name>
<dbReference type="InterPro" id="IPR025591">
    <property type="entry name" value="RloB"/>
</dbReference>
<sequence>MAYQNIWVFFDKDDFKDFDEAIRLGKEKGYKIAWSNQSFEYWLYLHFNYADTALHRDDWCEKLNEIFKQYNLGNGTYHKNCEEIFNLVNQYDGVNTAIKNAKRRMDGFREGKDVPSEYDPGTTVYRLVKELIGYLEE</sequence>
<accession>A0AAW3X100</accession>
<keyword evidence="2" id="KW-1185">Reference proteome</keyword>
<dbReference type="EMBL" id="JACOOW010000004">
    <property type="protein sequence ID" value="MBC5656078.1"/>
    <property type="molecule type" value="Genomic_DNA"/>
</dbReference>
<comment type="caution">
    <text evidence="1">The sequence shown here is derived from an EMBL/GenBank/DDBJ whole genome shotgun (WGS) entry which is preliminary data.</text>
</comment>
<dbReference type="Proteomes" id="UP000653904">
    <property type="component" value="Unassembled WGS sequence"/>
</dbReference>
<dbReference type="AlphaFoldDB" id="A0AAW3X100"/>
<gene>
    <name evidence="1" type="ORF">H8S19_03155</name>
</gene>
<proteinExistence type="predicted"/>
<dbReference type="Pfam" id="PF13707">
    <property type="entry name" value="RloB"/>
    <property type="match status" value="1"/>
</dbReference>